<dbReference type="EMBL" id="QEKV01000009">
    <property type="protein sequence ID" value="PVY93754.1"/>
    <property type="molecule type" value="Genomic_DNA"/>
</dbReference>
<feature type="transmembrane region" description="Helical" evidence="1">
    <location>
        <begin position="83"/>
        <end position="104"/>
    </location>
</feature>
<feature type="transmembrane region" description="Helical" evidence="1">
    <location>
        <begin position="51"/>
        <end position="71"/>
    </location>
</feature>
<proteinExistence type="predicted"/>
<keyword evidence="1" id="KW-1133">Transmembrane helix</keyword>
<evidence type="ECO:0000313" key="2">
    <source>
        <dbReference type="EMBL" id="PVY93754.1"/>
    </source>
</evidence>
<keyword evidence="1" id="KW-0472">Membrane</keyword>
<dbReference type="AlphaFoldDB" id="A0A2U1E1C4"/>
<feature type="transmembrane region" description="Helical" evidence="1">
    <location>
        <begin position="6"/>
        <end position="39"/>
    </location>
</feature>
<organism evidence="2 3">
    <name type="scientific">Ezakiella coagulans</name>
    <dbReference type="NCBI Taxonomy" id="46507"/>
    <lineage>
        <taxon>Bacteria</taxon>
        <taxon>Bacillati</taxon>
        <taxon>Bacillota</taxon>
        <taxon>Tissierellia</taxon>
        <taxon>Ezakiella</taxon>
    </lineage>
</organism>
<accession>A0A2U1E1C4</accession>
<reference evidence="2 3" key="1">
    <citation type="submission" date="2018-04" db="EMBL/GenBank/DDBJ databases">
        <title>Genomic Encyclopedia of Type Strains, Phase IV (KMG-IV): sequencing the most valuable type-strain genomes for metagenomic binning, comparative biology and taxonomic classification.</title>
        <authorList>
            <person name="Goeker M."/>
        </authorList>
    </citation>
    <scope>NUCLEOTIDE SEQUENCE [LARGE SCALE GENOMIC DNA]</scope>
    <source>
        <strain evidence="2 3">DSM 20705</strain>
    </source>
</reference>
<gene>
    <name evidence="2" type="ORF">C7381_10919</name>
</gene>
<evidence type="ECO:0000313" key="3">
    <source>
        <dbReference type="Proteomes" id="UP000245793"/>
    </source>
</evidence>
<dbReference type="Proteomes" id="UP000245793">
    <property type="component" value="Unassembled WGS sequence"/>
</dbReference>
<sequence length="113" mass="12851">MFYAAALFYYILLVLMFFVEVPSYLPIVMGIFVFIFILIELLKNKKLKHAVSSFVLASLVSGFILIALGMLQSGVVGVDTTEILSYKIFKLYALLSVFVNEIFIERLRLKNAK</sequence>
<evidence type="ECO:0000256" key="1">
    <source>
        <dbReference type="SAM" id="Phobius"/>
    </source>
</evidence>
<name>A0A2U1E1C4_9FIRM</name>
<protein>
    <submittedName>
        <fullName evidence="2">Uncharacterized protein</fullName>
    </submittedName>
</protein>
<keyword evidence="1" id="KW-0812">Transmembrane</keyword>
<dbReference type="RefSeq" id="WP_116480421.1">
    <property type="nucleotide sequence ID" value="NZ_CP096650.1"/>
</dbReference>
<keyword evidence="3" id="KW-1185">Reference proteome</keyword>
<comment type="caution">
    <text evidence="2">The sequence shown here is derived from an EMBL/GenBank/DDBJ whole genome shotgun (WGS) entry which is preliminary data.</text>
</comment>